<name>A0A841KNB3_9GAMM</name>
<gene>
    <name evidence="1" type="ORF">HNQ86_001486</name>
</gene>
<organism evidence="1 2">
    <name type="scientific">Oleiagrimonas soli</name>
    <dbReference type="NCBI Taxonomy" id="1543381"/>
    <lineage>
        <taxon>Bacteria</taxon>
        <taxon>Pseudomonadati</taxon>
        <taxon>Pseudomonadota</taxon>
        <taxon>Gammaproteobacteria</taxon>
        <taxon>Lysobacterales</taxon>
        <taxon>Rhodanobacteraceae</taxon>
        <taxon>Oleiagrimonas</taxon>
    </lineage>
</organism>
<dbReference type="EMBL" id="JACHET010000001">
    <property type="protein sequence ID" value="MBB6184141.1"/>
    <property type="molecule type" value="Genomic_DNA"/>
</dbReference>
<reference evidence="1 2" key="1">
    <citation type="submission" date="2020-08" db="EMBL/GenBank/DDBJ databases">
        <title>Genomic Encyclopedia of Type Strains, Phase IV (KMG-IV): sequencing the most valuable type-strain genomes for metagenomic binning, comparative biology and taxonomic classification.</title>
        <authorList>
            <person name="Goeker M."/>
        </authorList>
    </citation>
    <scope>NUCLEOTIDE SEQUENCE [LARGE SCALE GENOMIC DNA]</scope>
    <source>
        <strain evidence="1 2">DSM 107085</strain>
    </source>
</reference>
<accession>A0A841KNB3</accession>
<sequence>MSDSPVHQLWLPGADRECPVRCLVDFLAASMADE</sequence>
<dbReference type="Proteomes" id="UP000560000">
    <property type="component" value="Unassembled WGS sequence"/>
</dbReference>
<comment type="caution">
    <text evidence="1">The sequence shown here is derived from an EMBL/GenBank/DDBJ whole genome shotgun (WGS) entry which is preliminary data.</text>
</comment>
<evidence type="ECO:0000313" key="1">
    <source>
        <dbReference type="EMBL" id="MBB6184141.1"/>
    </source>
</evidence>
<evidence type="ECO:0000313" key="2">
    <source>
        <dbReference type="Proteomes" id="UP000560000"/>
    </source>
</evidence>
<evidence type="ECO:0008006" key="3">
    <source>
        <dbReference type="Google" id="ProtNLM"/>
    </source>
</evidence>
<protein>
    <recommendedName>
        <fullName evidence="3">LysR family transcriptional regulator</fullName>
    </recommendedName>
</protein>
<proteinExistence type="predicted"/>
<dbReference type="AlphaFoldDB" id="A0A841KNB3"/>